<evidence type="ECO:0000313" key="4">
    <source>
        <dbReference type="EMBL" id="MFC6865530.1"/>
    </source>
</evidence>
<organism evidence="4 6">
    <name type="scientific">Haloechinothrix salitolerans</name>
    <dbReference type="NCBI Taxonomy" id="926830"/>
    <lineage>
        <taxon>Bacteria</taxon>
        <taxon>Bacillati</taxon>
        <taxon>Actinomycetota</taxon>
        <taxon>Actinomycetes</taxon>
        <taxon>Pseudonocardiales</taxon>
        <taxon>Pseudonocardiaceae</taxon>
        <taxon>Haloechinothrix</taxon>
    </lineage>
</organism>
<evidence type="ECO:0000256" key="1">
    <source>
        <dbReference type="RuleBase" id="RU003513"/>
    </source>
</evidence>
<evidence type="ECO:0000259" key="3">
    <source>
        <dbReference type="Pfam" id="PF02350"/>
    </source>
</evidence>
<dbReference type="Pfam" id="PF02350">
    <property type="entry name" value="Epimerase_2"/>
    <property type="match status" value="1"/>
</dbReference>
<sequence length="202" mass="22192">MTGDLPATRIQLGPLPRDTTRGQQLGHLTREIATVLREHPPEMVIVHGDTTSALAGALAANAAVIPLVHVEAGLRSFDRAMPEEHNRVLIDHLADLCCAPTTTAADNLRAERIPTERIVITGNTIVEAARQALPAPRRQDEILEQLGVTTQRYILATVHRPENADNPAVMEQLLVQFTNLPVPVVLPLHPRTRKQIQDHGLY</sequence>
<dbReference type="InterPro" id="IPR029767">
    <property type="entry name" value="WecB-like"/>
</dbReference>
<reference evidence="6" key="2">
    <citation type="journal article" date="2019" name="Int. J. Syst. Evol. Microbiol.">
        <title>The Global Catalogue of Microorganisms (GCM) 10K type strain sequencing project: providing services to taxonomists for standard genome sequencing and annotation.</title>
        <authorList>
            <consortium name="The Broad Institute Genomics Platform"/>
            <consortium name="The Broad Institute Genome Sequencing Center for Infectious Disease"/>
            <person name="Wu L."/>
            <person name="Ma J."/>
        </authorList>
    </citation>
    <scope>NUCLEOTIDE SEQUENCE [LARGE SCALE GENOMIC DNA]</scope>
    <source>
        <strain evidence="6">KCTC 32255</strain>
    </source>
</reference>
<feature type="region of interest" description="Disordered" evidence="2">
    <location>
        <begin position="1"/>
        <end position="21"/>
    </location>
</feature>
<dbReference type="EMBL" id="JBHSXX010000001">
    <property type="protein sequence ID" value="MFC6871720.1"/>
    <property type="molecule type" value="Genomic_DNA"/>
</dbReference>
<keyword evidence="1" id="KW-0413">Isomerase</keyword>
<reference evidence="4" key="3">
    <citation type="submission" date="2024-09" db="EMBL/GenBank/DDBJ databases">
        <authorList>
            <person name="Sun Q."/>
            <person name="Mori K."/>
        </authorList>
    </citation>
    <scope>NUCLEOTIDE SEQUENCE</scope>
    <source>
        <strain evidence="4">JCM 15899</strain>
    </source>
</reference>
<dbReference type="InterPro" id="IPR003331">
    <property type="entry name" value="UDP_GlcNAc_Epimerase_2_dom"/>
</dbReference>
<evidence type="ECO:0000256" key="2">
    <source>
        <dbReference type="SAM" id="MobiDB-lite"/>
    </source>
</evidence>
<protein>
    <submittedName>
        <fullName evidence="4">UDP-N-acetylglucosamine 2-epimerase</fullName>
    </submittedName>
</protein>
<accession>A0ABW2BT62</accession>
<comment type="caution">
    <text evidence="4">The sequence shown here is derived from an EMBL/GenBank/DDBJ whole genome shotgun (WGS) entry which is preliminary data.</text>
</comment>
<dbReference type="Gene3D" id="3.40.50.2000">
    <property type="entry name" value="Glycogen Phosphorylase B"/>
    <property type="match status" value="1"/>
</dbReference>
<proteinExistence type="inferred from homology"/>
<feature type="domain" description="UDP-N-acetylglucosamine 2-epimerase" evidence="3">
    <location>
        <begin position="17"/>
        <end position="198"/>
    </location>
</feature>
<reference evidence="4" key="1">
    <citation type="journal article" date="2014" name="Int. J. Syst. Evol. Microbiol.">
        <title>Complete genome of a new Firmicutes species belonging to the dominant human colonic microbiota ('Ruminococcus bicirculans') reveals two chromosomes and a selective capacity to utilize plant glucans.</title>
        <authorList>
            <consortium name="NISC Comparative Sequencing Program"/>
            <person name="Wegmann U."/>
            <person name="Louis P."/>
            <person name="Goesmann A."/>
            <person name="Henrissat B."/>
            <person name="Duncan S.H."/>
            <person name="Flint H.J."/>
        </authorList>
    </citation>
    <scope>NUCLEOTIDE SEQUENCE</scope>
    <source>
        <strain evidence="4">JCM 15899</strain>
    </source>
</reference>
<keyword evidence="6" id="KW-1185">Reference proteome</keyword>
<evidence type="ECO:0000313" key="5">
    <source>
        <dbReference type="EMBL" id="MFC6871720.1"/>
    </source>
</evidence>
<dbReference type="RefSeq" id="WP_345391802.1">
    <property type="nucleotide sequence ID" value="NZ_BAABLA010000007.1"/>
</dbReference>
<dbReference type="PANTHER" id="PTHR43174">
    <property type="entry name" value="UDP-N-ACETYLGLUCOSAMINE 2-EPIMERASE"/>
    <property type="match status" value="1"/>
</dbReference>
<name>A0ABW2BT62_9PSEU</name>
<dbReference type="Proteomes" id="UP001596337">
    <property type="component" value="Unassembled WGS sequence"/>
</dbReference>
<dbReference type="PANTHER" id="PTHR43174:SF1">
    <property type="entry name" value="UDP-N-ACETYLGLUCOSAMINE 2-EPIMERASE"/>
    <property type="match status" value="1"/>
</dbReference>
<dbReference type="EMBL" id="JBHSXX010000001">
    <property type="protein sequence ID" value="MFC6865530.1"/>
    <property type="molecule type" value="Genomic_DNA"/>
</dbReference>
<evidence type="ECO:0000313" key="6">
    <source>
        <dbReference type="Proteomes" id="UP001596337"/>
    </source>
</evidence>
<comment type="similarity">
    <text evidence="1">Belongs to the UDP-N-acetylglucosamine 2-epimerase family.</text>
</comment>
<gene>
    <name evidence="4" type="ORF">ACFQGD_00050</name>
    <name evidence="5" type="ORF">ACFQGD_31825</name>
</gene>
<dbReference type="SUPFAM" id="SSF53756">
    <property type="entry name" value="UDP-Glycosyltransferase/glycogen phosphorylase"/>
    <property type="match status" value="1"/>
</dbReference>